<dbReference type="InterPro" id="IPR039426">
    <property type="entry name" value="TonB-dep_rcpt-like"/>
</dbReference>
<dbReference type="OrthoDB" id="600887at2"/>
<accession>A0A1M4TD78</accession>
<dbReference type="InterPro" id="IPR011662">
    <property type="entry name" value="Secretin/TonB_short_N"/>
</dbReference>
<gene>
    <name evidence="13" type="ORF">SAMN04488522_101159</name>
</gene>
<evidence type="ECO:0000256" key="8">
    <source>
        <dbReference type="ARBA" id="ARBA00023136"/>
    </source>
</evidence>
<dbReference type="Proteomes" id="UP000184287">
    <property type="component" value="Unassembled WGS sequence"/>
</dbReference>
<dbReference type="NCBIfam" id="TIGR04057">
    <property type="entry name" value="SusC_RagA_signa"/>
    <property type="match status" value="1"/>
</dbReference>
<evidence type="ECO:0000256" key="10">
    <source>
        <dbReference type="PROSITE-ProRule" id="PRU01360"/>
    </source>
</evidence>
<dbReference type="InterPro" id="IPR023997">
    <property type="entry name" value="TonB-dep_OMP_SusC/RagA_CS"/>
</dbReference>
<keyword evidence="3 10" id="KW-1134">Transmembrane beta strand</keyword>
<keyword evidence="14" id="KW-1185">Reference proteome</keyword>
<evidence type="ECO:0000256" key="11">
    <source>
        <dbReference type="RuleBase" id="RU003357"/>
    </source>
</evidence>
<dbReference type="InterPro" id="IPR008969">
    <property type="entry name" value="CarboxyPept-like_regulatory"/>
</dbReference>
<reference evidence="14" key="1">
    <citation type="submission" date="2016-11" db="EMBL/GenBank/DDBJ databases">
        <authorList>
            <person name="Varghese N."/>
            <person name="Submissions S."/>
        </authorList>
    </citation>
    <scope>NUCLEOTIDE SEQUENCE [LARGE SCALE GENOMIC DNA]</scope>
    <source>
        <strain evidence="14">DSM 16990</strain>
    </source>
</reference>
<dbReference type="EMBL" id="FQUQ01000001">
    <property type="protein sequence ID" value="SHE42393.1"/>
    <property type="molecule type" value="Genomic_DNA"/>
</dbReference>
<dbReference type="Gene3D" id="3.55.50.30">
    <property type="match status" value="1"/>
</dbReference>
<evidence type="ECO:0000256" key="4">
    <source>
        <dbReference type="ARBA" id="ARBA00022496"/>
    </source>
</evidence>
<evidence type="ECO:0000259" key="12">
    <source>
        <dbReference type="SMART" id="SM00965"/>
    </source>
</evidence>
<dbReference type="Pfam" id="PF00593">
    <property type="entry name" value="TonB_dep_Rec_b-barrel"/>
    <property type="match status" value="1"/>
</dbReference>
<dbReference type="Gene3D" id="2.60.40.1120">
    <property type="entry name" value="Carboxypeptidase-like, regulatory domain"/>
    <property type="match status" value="1"/>
</dbReference>
<keyword evidence="7 11" id="KW-0798">TonB box</keyword>
<evidence type="ECO:0000313" key="14">
    <source>
        <dbReference type="Proteomes" id="UP000184287"/>
    </source>
</evidence>
<dbReference type="Pfam" id="PF13715">
    <property type="entry name" value="CarbopepD_reg_2"/>
    <property type="match status" value="1"/>
</dbReference>
<proteinExistence type="inferred from homology"/>
<dbReference type="Pfam" id="PF07715">
    <property type="entry name" value="Plug"/>
    <property type="match status" value="1"/>
</dbReference>
<dbReference type="InterPro" id="IPR012910">
    <property type="entry name" value="Plug_dom"/>
</dbReference>
<sequence length="1117" mass="123669">MYKKITASSRWDSCVKLKIIRMIKIVCVIFFLAVLQVNASTYAQKISLHFENAPMEEVLLNIRQQSGYDFLYGVQLLKMAKPVSLSLKDASIEEALKSCMKGQPFSYQINKKTVTITPLNRKASEEAPFPVKGKVSDTKGVALPGVNVRLKGTSIGTVTDQNGKYSLSLPDGSGTLSFSYLGFVSEDRPVNNQNELNITLTENVQSLNDVVVVGYGTQKRSSLTGAVDRVNAAAIEGKPVMNVTQALQGVSPNLIVQQRNAEPGGAMNLNIRGVGTMGDNSPLVVIDGLVGGDINLLNPSDIESVSVLKDAGSAAIYGSRSSNGVILITTKQGKKDSGMKITLNGMAGVQVPHILYKPVKGYENAILRNEANVNAGLTPIYNAAQIRAFQEKGDEEWFLNSILKNSLQQNHNVSVSGGTSQSTYLVSVGYVDQKSNLVGPDYGLKRYNYRINLNNEYGKFKFNSILSYVKSQIKDHASSTSTLIVDAGRVPTIYKLQDEQGRYLTNDVLSEFNPLGILRNGGFRKYNNDNLFGSLSAEFAATDYLKLKAVIGGTLTSNHLFARTIQVNYFPKGVSGSDRNTDDVNNNNLFINTQFMAEFNKTFNKDHQVTALVGISNESADNKETAIYRKFTDPELGTPTSETVIDASSANGNQRTSESSLNSLFGRANYSYKDKYYGEVNFRVDGSSKFSKQNRWGFFPAVSAGYRLSQEDFMQGYRDRFGDLKVRGSYGILGNQNVGNYQFQTTYFSFPNAYSFGNKVVSGTGFTFANPDIRWERAATFNLGVDASFFKNNLTVSFDYFNKITRDILVPPTVPGLFGTSLPDFNAAKMQNRGWELSVNYHVNAERFKHQIGFNIGDSKNKVLAYEGREKISSSDEMQYIIREGLPYNSYVGLKTDGYFQNIDEVNNGPAPEGLTVVPGDIRYVDVNNDGVINDRDRFVLGNAFPRYTFGITYALSFQNFDLSVFIQGVGKRNAFIRGEMVEPFHYNYGQVMYQHQLDYWTPTNPEARYPRLAANGSQSNTNNFRKGSDAYLYDAAYARLKNVQIGYSLSPRIAKKMGMQKLRIYATGQNLLTLSKLKFLDPENTEFSNNLSTSGANSARAYPTPVYVGMGLDVTF</sequence>
<protein>
    <submittedName>
        <fullName evidence="13">TonB-linked outer membrane protein, SusC/RagA family</fullName>
    </submittedName>
</protein>
<keyword evidence="4" id="KW-0406">Ion transport</keyword>
<dbReference type="AlphaFoldDB" id="A0A1M4TD78"/>
<keyword evidence="8 10" id="KW-0472">Membrane</keyword>
<comment type="subcellular location">
    <subcellularLocation>
        <location evidence="1 10">Cell outer membrane</location>
        <topology evidence="1 10">Multi-pass membrane protein</topology>
    </subcellularLocation>
</comment>
<name>A0A1M4TD78_9SPHI</name>
<dbReference type="GO" id="GO:0009279">
    <property type="term" value="C:cell outer membrane"/>
    <property type="evidence" value="ECO:0007669"/>
    <property type="project" value="UniProtKB-SubCell"/>
</dbReference>
<keyword evidence="9 10" id="KW-0998">Cell outer membrane</keyword>
<evidence type="ECO:0000256" key="1">
    <source>
        <dbReference type="ARBA" id="ARBA00004571"/>
    </source>
</evidence>
<feature type="domain" description="Secretin/TonB short N-terminal" evidence="12">
    <location>
        <begin position="68"/>
        <end position="119"/>
    </location>
</feature>
<dbReference type="STRING" id="288992.SAMN04488522_101159"/>
<keyword evidence="5 10" id="KW-0812">Transmembrane</keyword>
<evidence type="ECO:0000256" key="9">
    <source>
        <dbReference type="ARBA" id="ARBA00023237"/>
    </source>
</evidence>
<dbReference type="InterPro" id="IPR000531">
    <property type="entry name" value="Beta-barrel_TonB"/>
</dbReference>
<dbReference type="Gene3D" id="2.170.130.10">
    <property type="entry name" value="TonB-dependent receptor, plug domain"/>
    <property type="match status" value="1"/>
</dbReference>
<dbReference type="SMART" id="SM00965">
    <property type="entry name" value="STN"/>
    <property type="match status" value="1"/>
</dbReference>
<evidence type="ECO:0000313" key="13">
    <source>
        <dbReference type="EMBL" id="SHE42393.1"/>
    </source>
</evidence>
<keyword evidence="6" id="KW-0408">Iron</keyword>
<dbReference type="Gene3D" id="2.40.170.20">
    <property type="entry name" value="TonB-dependent receptor, beta-barrel domain"/>
    <property type="match status" value="1"/>
</dbReference>
<dbReference type="NCBIfam" id="TIGR04056">
    <property type="entry name" value="OMP_RagA_SusC"/>
    <property type="match status" value="1"/>
</dbReference>
<comment type="similarity">
    <text evidence="10 11">Belongs to the TonB-dependent receptor family.</text>
</comment>
<evidence type="ECO:0000256" key="3">
    <source>
        <dbReference type="ARBA" id="ARBA00022452"/>
    </source>
</evidence>
<dbReference type="PROSITE" id="PS52016">
    <property type="entry name" value="TONB_DEPENDENT_REC_3"/>
    <property type="match status" value="1"/>
</dbReference>
<dbReference type="InterPro" id="IPR037066">
    <property type="entry name" value="Plug_dom_sf"/>
</dbReference>
<dbReference type="InterPro" id="IPR023996">
    <property type="entry name" value="TonB-dep_OMP_SusC/RagA"/>
</dbReference>
<evidence type="ECO:0000256" key="6">
    <source>
        <dbReference type="ARBA" id="ARBA00023004"/>
    </source>
</evidence>
<evidence type="ECO:0000256" key="5">
    <source>
        <dbReference type="ARBA" id="ARBA00022692"/>
    </source>
</evidence>
<evidence type="ECO:0000256" key="7">
    <source>
        <dbReference type="ARBA" id="ARBA00023077"/>
    </source>
</evidence>
<keyword evidence="4" id="KW-0410">Iron transport</keyword>
<evidence type="ECO:0000256" key="2">
    <source>
        <dbReference type="ARBA" id="ARBA00022448"/>
    </source>
</evidence>
<organism evidence="13 14">
    <name type="scientific">Pedobacter caeni</name>
    <dbReference type="NCBI Taxonomy" id="288992"/>
    <lineage>
        <taxon>Bacteria</taxon>
        <taxon>Pseudomonadati</taxon>
        <taxon>Bacteroidota</taxon>
        <taxon>Sphingobacteriia</taxon>
        <taxon>Sphingobacteriales</taxon>
        <taxon>Sphingobacteriaceae</taxon>
        <taxon>Pedobacter</taxon>
    </lineage>
</organism>
<dbReference type="SUPFAM" id="SSF49464">
    <property type="entry name" value="Carboxypeptidase regulatory domain-like"/>
    <property type="match status" value="1"/>
</dbReference>
<keyword evidence="2 10" id="KW-0813">Transport</keyword>
<dbReference type="InterPro" id="IPR036942">
    <property type="entry name" value="Beta-barrel_TonB_sf"/>
</dbReference>
<dbReference type="GO" id="GO:0006826">
    <property type="term" value="P:iron ion transport"/>
    <property type="evidence" value="ECO:0007669"/>
    <property type="project" value="UniProtKB-KW"/>
</dbReference>
<dbReference type="SUPFAM" id="SSF56935">
    <property type="entry name" value="Porins"/>
    <property type="match status" value="1"/>
</dbReference>